<dbReference type="AlphaFoldDB" id="A0A9P1FVQ4"/>
<feature type="coiled-coil region" evidence="1">
    <location>
        <begin position="209"/>
        <end position="247"/>
    </location>
</feature>
<keyword evidence="4" id="KW-1185">Reference proteome</keyword>
<gene>
    <name evidence="2" type="ORF">C1SCF055_LOCUS15284</name>
</gene>
<sequence>IRTQMTSNVNARARWQVAFAKVREITASHRKRQHRVALGMKVKEYLMFHHLRGTCGRMNRTVDSFERSIFSDKTEKMEITYESFSEGVVPEADEWVRKNFEDMREALEPVVQNEQFRKYDMNELERMLRMKEQEDSWLDAKQKATEDLLQTHGKLMERSVTSLEDMVRQVRQVLSALAAEIAGGLQRHHNLKAEHDTAENESFDMSQKQKKLMTQIDEFEARQKEAKERYARELEQLTQEFLKVRRATTSVKFQLAKDEHYCERLLQKIQDTLATQMADHAKVMAEEHIKRIQRKWDVRQREKIMRQATYEKELQELRERLRKRQTELEERRTFLELSVCRSKATQAKLLLFELRARTQDSMGQAQRKTLKRLFSSKNLSFPTPQQGLGGWSWPNRVPKAAGEALPGLLMLLGEELQLQRKWLTERGCRADCPQLPDPRCSEQDAEFQGLNMD</sequence>
<dbReference type="OrthoDB" id="424539at2759"/>
<reference evidence="2" key="1">
    <citation type="submission" date="2022-10" db="EMBL/GenBank/DDBJ databases">
        <authorList>
            <person name="Chen Y."/>
            <person name="Dougan E. K."/>
            <person name="Chan C."/>
            <person name="Rhodes N."/>
            <person name="Thang M."/>
        </authorList>
    </citation>
    <scope>NUCLEOTIDE SEQUENCE</scope>
</reference>
<accession>A0A9P1FVQ4</accession>
<dbReference type="EMBL" id="CAMXCT020001226">
    <property type="protein sequence ID" value="CAL1141432.1"/>
    <property type="molecule type" value="Genomic_DNA"/>
</dbReference>
<comment type="caution">
    <text evidence="2">The sequence shown here is derived from an EMBL/GenBank/DDBJ whole genome shotgun (WGS) entry which is preliminary data.</text>
</comment>
<protein>
    <submittedName>
        <fullName evidence="3">Dynein regulatory complex protein 1/2 N-terminal domain-containing protein</fullName>
    </submittedName>
</protein>
<evidence type="ECO:0000313" key="4">
    <source>
        <dbReference type="Proteomes" id="UP001152797"/>
    </source>
</evidence>
<organism evidence="2">
    <name type="scientific">Cladocopium goreaui</name>
    <dbReference type="NCBI Taxonomy" id="2562237"/>
    <lineage>
        <taxon>Eukaryota</taxon>
        <taxon>Sar</taxon>
        <taxon>Alveolata</taxon>
        <taxon>Dinophyceae</taxon>
        <taxon>Suessiales</taxon>
        <taxon>Symbiodiniaceae</taxon>
        <taxon>Cladocopium</taxon>
    </lineage>
</organism>
<name>A0A9P1FVQ4_9DINO</name>
<proteinExistence type="predicted"/>
<feature type="coiled-coil region" evidence="1">
    <location>
        <begin position="307"/>
        <end position="338"/>
    </location>
</feature>
<evidence type="ECO:0000313" key="2">
    <source>
        <dbReference type="EMBL" id="CAI3988057.1"/>
    </source>
</evidence>
<feature type="non-terminal residue" evidence="2">
    <location>
        <position position="1"/>
    </location>
</feature>
<dbReference type="EMBL" id="CAMXCT030001226">
    <property type="protein sequence ID" value="CAL4775369.1"/>
    <property type="molecule type" value="Genomic_DNA"/>
</dbReference>
<evidence type="ECO:0000313" key="3">
    <source>
        <dbReference type="EMBL" id="CAL4775369.1"/>
    </source>
</evidence>
<dbReference type="EMBL" id="CAMXCT010001226">
    <property type="protein sequence ID" value="CAI3988057.1"/>
    <property type="molecule type" value="Genomic_DNA"/>
</dbReference>
<reference evidence="3 4" key="2">
    <citation type="submission" date="2024-05" db="EMBL/GenBank/DDBJ databases">
        <authorList>
            <person name="Chen Y."/>
            <person name="Shah S."/>
            <person name="Dougan E. K."/>
            <person name="Thang M."/>
            <person name="Chan C."/>
        </authorList>
    </citation>
    <scope>NUCLEOTIDE SEQUENCE [LARGE SCALE GENOMIC DNA]</scope>
</reference>
<evidence type="ECO:0000256" key="1">
    <source>
        <dbReference type="SAM" id="Coils"/>
    </source>
</evidence>
<keyword evidence="1" id="KW-0175">Coiled coil</keyword>
<dbReference type="Proteomes" id="UP001152797">
    <property type="component" value="Unassembled WGS sequence"/>
</dbReference>